<name>A0A0F9B320_9ZZZZ</name>
<keyword evidence="1" id="KW-1133">Transmembrane helix</keyword>
<proteinExistence type="predicted"/>
<reference evidence="2" key="1">
    <citation type="journal article" date="2015" name="Nature">
        <title>Complex archaea that bridge the gap between prokaryotes and eukaryotes.</title>
        <authorList>
            <person name="Spang A."/>
            <person name="Saw J.H."/>
            <person name="Jorgensen S.L."/>
            <person name="Zaremba-Niedzwiedzka K."/>
            <person name="Martijn J."/>
            <person name="Lind A.E."/>
            <person name="van Eijk R."/>
            <person name="Schleper C."/>
            <person name="Guy L."/>
            <person name="Ettema T.J."/>
        </authorList>
    </citation>
    <scope>NUCLEOTIDE SEQUENCE</scope>
</reference>
<feature type="non-terminal residue" evidence="2">
    <location>
        <position position="142"/>
    </location>
</feature>
<evidence type="ECO:0000313" key="2">
    <source>
        <dbReference type="EMBL" id="KKK85014.1"/>
    </source>
</evidence>
<comment type="caution">
    <text evidence="2">The sequence shown here is derived from an EMBL/GenBank/DDBJ whole genome shotgun (WGS) entry which is preliminary data.</text>
</comment>
<feature type="transmembrane region" description="Helical" evidence="1">
    <location>
        <begin position="20"/>
        <end position="40"/>
    </location>
</feature>
<dbReference type="EMBL" id="LAZR01051502">
    <property type="protein sequence ID" value="KKK85014.1"/>
    <property type="molecule type" value="Genomic_DNA"/>
</dbReference>
<sequence>MVSFRVTEQLARASARRPWVVVGLWVVLFLAGGYLGSGIGDVLTTEFAITNNPESVKADQLLEERLRGPDQARELVIVGSASATVDDAEFQAFVDGLLLEIRGLEGVVEGATSFYETGDERLVSMGRGKTLLPVAVAGDADA</sequence>
<dbReference type="AlphaFoldDB" id="A0A0F9B320"/>
<keyword evidence="1" id="KW-0812">Transmembrane</keyword>
<organism evidence="2">
    <name type="scientific">marine sediment metagenome</name>
    <dbReference type="NCBI Taxonomy" id="412755"/>
    <lineage>
        <taxon>unclassified sequences</taxon>
        <taxon>metagenomes</taxon>
        <taxon>ecological metagenomes</taxon>
    </lineage>
</organism>
<evidence type="ECO:0008006" key="3">
    <source>
        <dbReference type="Google" id="ProtNLM"/>
    </source>
</evidence>
<evidence type="ECO:0000256" key="1">
    <source>
        <dbReference type="SAM" id="Phobius"/>
    </source>
</evidence>
<keyword evidence="1" id="KW-0472">Membrane</keyword>
<protein>
    <recommendedName>
        <fullName evidence="3">Membrane transport protein MMPL domain-containing protein</fullName>
    </recommendedName>
</protein>
<gene>
    <name evidence="2" type="ORF">LCGC14_2777540</name>
</gene>
<accession>A0A0F9B320</accession>